<dbReference type="Pfam" id="PF00225">
    <property type="entry name" value="Kinesin"/>
    <property type="match status" value="1"/>
</dbReference>
<accession>A0AAW1LYM6</accession>
<dbReference type="SUPFAM" id="SSF52540">
    <property type="entry name" value="P-loop containing nucleoside triphosphate hydrolases"/>
    <property type="match status" value="1"/>
</dbReference>
<evidence type="ECO:0000256" key="1">
    <source>
        <dbReference type="ARBA" id="ARBA00004245"/>
    </source>
</evidence>
<comment type="similarity">
    <text evidence="8">Belongs to the TRAFAC class myosin-kinesin ATPase superfamily. Kinesin family. KIN-5/BimC subfamily.</text>
</comment>
<dbReference type="InterPro" id="IPR001752">
    <property type="entry name" value="Kinesin_motor_dom"/>
</dbReference>
<dbReference type="PROSITE" id="PS00411">
    <property type="entry name" value="KINESIN_MOTOR_1"/>
    <property type="match status" value="1"/>
</dbReference>
<keyword evidence="3 10" id="KW-0493">Microtubule</keyword>
<evidence type="ECO:0000259" key="12">
    <source>
        <dbReference type="PROSITE" id="PS50067"/>
    </source>
</evidence>
<dbReference type="GO" id="GO:0005876">
    <property type="term" value="C:spindle microtubule"/>
    <property type="evidence" value="ECO:0007669"/>
    <property type="project" value="TreeGrafter"/>
</dbReference>
<evidence type="ECO:0000256" key="6">
    <source>
        <dbReference type="ARBA" id="ARBA00023175"/>
    </source>
</evidence>
<dbReference type="Gene3D" id="3.40.850.10">
    <property type="entry name" value="Kinesin motor domain"/>
    <property type="match status" value="1"/>
</dbReference>
<keyword evidence="11" id="KW-0175">Coiled coil</keyword>
<comment type="caution">
    <text evidence="13">The sequence shown here is derived from an EMBL/GenBank/DDBJ whole genome shotgun (WGS) entry which is preliminary data.</text>
</comment>
<keyword evidence="4 9" id="KW-0547">Nucleotide-binding</keyword>
<dbReference type="Proteomes" id="UP001458880">
    <property type="component" value="Unassembled WGS sequence"/>
</dbReference>
<evidence type="ECO:0000256" key="3">
    <source>
        <dbReference type="ARBA" id="ARBA00022701"/>
    </source>
</evidence>
<dbReference type="AlphaFoldDB" id="A0AAW1LYM6"/>
<evidence type="ECO:0000256" key="4">
    <source>
        <dbReference type="ARBA" id="ARBA00022741"/>
    </source>
</evidence>
<dbReference type="InterPro" id="IPR036961">
    <property type="entry name" value="Kinesin_motor_dom_sf"/>
</dbReference>
<evidence type="ECO:0000256" key="5">
    <source>
        <dbReference type="ARBA" id="ARBA00022840"/>
    </source>
</evidence>
<dbReference type="InterPro" id="IPR027417">
    <property type="entry name" value="P-loop_NTPase"/>
</dbReference>
<dbReference type="EMBL" id="JASPKY010000074">
    <property type="protein sequence ID" value="KAK9739473.1"/>
    <property type="molecule type" value="Genomic_DNA"/>
</dbReference>
<dbReference type="CDD" id="cd01364">
    <property type="entry name" value="KISc_BimC_Eg5"/>
    <property type="match status" value="1"/>
</dbReference>
<evidence type="ECO:0000256" key="7">
    <source>
        <dbReference type="ARBA" id="ARBA00023212"/>
    </source>
</evidence>
<dbReference type="SMART" id="SM00129">
    <property type="entry name" value="KISc"/>
    <property type="match status" value="1"/>
</dbReference>
<dbReference type="PROSITE" id="PS50067">
    <property type="entry name" value="KINESIN_MOTOR_2"/>
    <property type="match status" value="1"/>
</dbReference>
<evidence type="ECO:0000313" key="13">
    <source>
        <dbReference type="EMBL" id="KAK9739473.1"/>
    </source>
</evidence>
<keyword evidence="14" id="KW-1185">Reference proteome</keyword>
<reference evidence="13 14" key="1">
    <citation type="journal article" date="2024" name="BMC Genomics">
        <title>De novo assembly and annotation of Popillia japonica's genome with initial clues to its potential as an invasive pest.</title>
        <authorList>
            <person name="Cucini C."/>
            <person name="Boschi S."/>
            <person name="Funari R."/>
            <person name="Cardaioli E."/>
            <person name="Iannotti N."/>
            <person name="Marturano G."/>
            <person name="Paoli F."/>
            <person name="Bruttini M."/>
            <person name="Carapelli A."/>
            <person name="Frati F."/>
            <person name="Nardi F."/>
        </authorList>
    </citation>
    <scope>NUCLEOTIDE SEQUENCE [LARGE SCALE GENOMIC DNA]</scope>
    <source>
        <strain evidence="13">DMR45628</strain>
    </source>
</reference>
<dbReference type="GO" id="GO:0090307">
    <property type="term" value="P:mitotic spindle assembly"/>
    <property type="evidence" value="ECO:0007669"/>
    <property type="project" value="TreeGrafter"/>
</dbReference>
<dbReference type="GO" id="GO:0005524">
    <property type="term" value="F:ATP binding"/>
    <property type="evidence" value="ECO:0007669"/>
    <property type="project" value="UniProtKB-UniRule"/>
</dbReference>
<dbReference type="GO" id="GO:0051231">
    <property type="term" value="P:spindle elongation"/>
    <property type="evidence" value="ECO:0007669"/>
    <property type="project" value="TreeGrafter"/>
</dbReference>
<evidence type="ECO:0000313" key="14">
    <source>
        <dbReference type="Proteomes" id="UP001458880"/>
    </source>
</evidence>
<name>A0AAW1LYM6_POPJA</name>
<comment type="subcellular location">
    <subcellularLocation>
        <location evidence="1">Cytoplasm</location>
        <location evidence="1">Cytoskeleton</location>
    </subcellularLocation>
</comment>
<dbReference type="GO" id="GO:0007018">
    <property type="term" value="P:microtubule-based movement"/>
    <property type="evidence" value="ECO:0007669"/>
    <property type="project" value="InterPro"/>
</dbReference>
<organism evidence="13 14">
    <name type="scientific">Popillia japonica</name>
    <name type="common">Japanese beetle</name>
    <dbReference type="NCBI Taxonomy" id="7064"/>
    <lineage>
        <taxon>Eukaryota</taxon>
        <taxon>Metazoa</taxon>
        <taxon>Ecdysozoa</taxon>
        <taxon>Arthropoda</taxon>
        <taxon>Hexapoda</taxon>
        <taxon>Insecta</taxon>
        <taxon>Pterygota</taxon>
        <taxon>Neoptera</taxon>
        <taxon>Endopterygota</taxon>
        <taxon>Coleoptera</taxon>
        <taxon>Polyphaga</taxon>
        <taxon>Scarabaeiformia</taxon>
        <taxon>Scarabaeidae</taxon>
        <taxon>Rutelinae</taxon>
        <taxon>Popillia</taxon>
    </lineage>
</organism>
<keyword evidence="5 9" id="KW-0067">ATP-binding</keyword>
<dbReference type="GO" id="GO:0072686">
    <property type="term" value="C:mitotic spindle"/>
    <property type="evidence" value="ECO:0007669"/>
    <property type="project" value="TreeGrafter"/>
</dbReference>
<feature type="binding site" evidence="9">
    <location>
        <begin position="89"/>
        <end position="96"/>
    </location>
    <ligand>
        <name>ATP</name>
        <dbReference type="ChEBI" id="CHEBI:30616"/>
    </ligand>
</feature>
<dbReference type="InterPro" id="IPR047241">
    <property type="entry name" value="KIF11-like_kin_motor_dom"/>
</dbReference>
<evidence type="ECO:0000256" key="10">
    <source>
        <dbReference type="RuleBase" id="RU000394"/>
    </source>
</evidence>
<evidence type="ECO:0000256" key="11">
    <source>
        <dbReference type="SAM" id="Coils"/>
    </source>
</evidence>
<evidence type="ECO:0000256" key="8">
    <source>
        <dbReference type="ARBA" id="ARBA00034704"/>
    </source>
</evidence>
<dbReference type="GO" id="GO:0008017">
    <property type="term" value="F:microtubule binding"/>
    <property type="evidence" value="ECO:0007669"/>
    <property type="project" value="InterPro"/>
</dbReference>
<feature type="domain" description="Kinesin motor" evidence="12">
    <location>
        <begin position="11"/>
        <end position="336"/>
    </location>
</feature>
<dbReference type="InterPro" id="IPR047149">
    <property type="entry name" value="KIF11-like"/>
</dbReference>
<keyword evidence="2" id="KW-0963">Cytoplasm</keyword>
<dbReference type="InterPro" id="IPR019821">
    <property type="entry name" value="Kinesin_motor_CS"/>
</dbReference>
<evidence type="ECO:0000256" key="9">
    <source>
        <dbReference type="PROSITE-ProRule" id="PRU00283"/>
    </source>
</evidence>
<feature type="coiled-coil region" evidence="11">
    <location>
        <begin position="668"/>
        <end position="698"/>
    </location>
</feature>
<dbReference type="PANTHER" id="PTHR47970">
    <property type="entry name" value="KINESIN-LIKE PROTEIN KIF11"/>
    <property type="match status" value="1"/>
</dbReference>
<dbReference type="GO" id="GO:0008574">
    <property type="term" value="F:plus-end-directed microtubule motor activity"/>
    <property type="evidence" value="ECO:0007669"/>
    <property type="project" value="TreeGrafter"/>
</dbReference>
<gene>
    <name evidence="13" type="ORF">QE152_g8932</name>
</gene>
<keyword evidence="6 9" id="KW-0505">Motor protein</keyword>
<protein>
    <recommendedName>
        <fullName evidence="10">Kinesin-like protein</fullName>
    </recommendedName>
</protein>
<dbReference type="PRINTS" id="PR00380">
    <property type="entry name" value="KINESINHEAVY"/>
</dbReference>
<dbReference type="PANTHER" id="PTHR47970:SF12">
    <property type="entry name" value="KINESIN FAMILY MEMBER 11"/>
    <property type="match status" value="1"/>
</dbReference>
<evidence type="ECO:0000256" key="2">
    <source>
        <dbReference type="ARBA" id="ARBA00022490"/>
    </source>
</evidence>
<sequence length="975" mass="111719">MAKQSSKEEQNINVFVRIRPNNPVENEAKSLEVLSKKEILSRTTYNQKRYVFDRVFDCHSSQQEIYNAVVSPLIPEVISGYNCTVFAYGQTGTGKTYTMEGFHDQDNQISSGIIPRALAQIFKVLTNMNTESSVKVSYLELYNEELFDLLSQCSTPKAIRIFEDKAQKGSVILQGLEELSVTELCQVYKILEQGSERRRIASTLMNSSSSRSHAVFTIVVHTREITVDGEELVKTGKLNLVDLAGSENISKSGAIDKRAREAGNINQSLLTLGRVIKALTEKNTHVPYRESKLTRILQDSLGGRTKTSLIATISSANVHMEETLNTLEYAMRARCIQNRPELNQKISRTALINQYSDTIEKLQRDLVAMRTGTGIFVDEDNYTKLITDHQAQKNEITEKMNYIKKLESDISDNTEKLQTLQASWVEAANNIEYLANEKKILEKDLVLVKEANEQHVRELKVVKDKHKYLKDETDKLLCDIQKHSVNEDTLHRKVSYLYQTSQHNKSIANSFYNVYNKLYTELISNVERCISFTMKAVLDTDTLFKNQSKETTYGQLVSQINDLLQQSNEIREFRLKYMENKDMLGARFNTYFTSLQTLFQCVQQRSLEFSTNFDDNLIYLRDTISNFSDEKGTCLMTIMPNLFTIRQSAANEFMSMTNILKNFHCDIIANMNELINEVENLIDENKESHQVIETLQEKLDNCYDMLLKDISNMKQTCTTDFSNYKSRHQRIVNKCSNLVNKIESCKQNIQDTTTSICNGSLNRLERVQESVDITISSLNEINDTVQFKKKTILEPMDERINNVNLLKNSINKCFEENQTDLLNVQSKMNDVESLDDKNYQTLHKITTDVYTTTKDLESTCGNMAHIRDELQKKIEQTTKETTTMLKDTLVFCSGKSNDLKILLDEFCGCKLQYPTHAGDTPQKVQPKSSLYIKTLSRNHNAAEDAKKLNFVEDVNKENSRNVLNAVHLKENNIDS</sequence>
<keyword evidence="7" id="KW-0206">Cytoskeleton</keyword>
<proteinExistence type="inferred from homology"/>
<dbReference type="FunFam" id="3.40.850.10:FF:000019">
    <property type="entry name" value="Kinesin-like protein KIN-5D"/>
    <property type="match status" value="1"/>
</dbReference>